<dbReference type="PANTHER" id="PTHR44068:SF11">
    <property type="entry name" value="GERANYL DIPHOSPHATE 2-C-METHYLTRANSFERASE"/>
    <property type="match status" value="1"/>
</dbReference>
<dbReference type="OrthoDB" id="9805171at2"/>
<dbReference type="EMBL" id="OCNK01000002">
    <property type="protein sequence ID" value="SOD98784.1"/>
    <property type="molecule type" value="Genomic_DNA"/>
</dbReference>
<dbReference type="CDD" id="cd02440">
    <property type="entry name" value="AdoMet_MTases"/>
    <property type="match status" value="1"/>
</dbReference>
<organism evidence="3 4">
    <name type="scientific">Blastococcus haudaquaticus</name>
    <dbReference type="NCBI Taxonomy" id="1938745"/>
    <lineage>
        <taxon>Bacteria</taxon>
        <taxon>Bacillati</taxon>
        <taxon>Actinomycetota</taxon>
        <taxon>Actinomycetes</taxon>
        <taxon>Geodermatophilales</taxon>
        <taxon>Geodermatophilaceae</taxon>
        <taxon>Blastococcus</taxon>
    </lineage>
</organism>
<accession>A0A286GUU8</accession>
<gene>
    <name evidence="3" type="ORF">SAMN06272739_2032</name>
</gene>
<dbReference type="PANTHER" id="PTHR44068">
    <property type="entry name" value="ZGC:194242"/>
    <property type="match status" value="1"/>
</dbReference>
<dbReference type="GO" id="GO:0008757">
    <property type="term" value="F:S-adenosylmethionine-dependent methyltransferase activity"/>
    <property type="evidence" value="ECO:0007669"/>
    <property type="project" value="InterPro"/>
</dbReference>
<dbReference type="Pfam" id="PF08241">
    <property type="entry name" value="Methyltransf_11"/>
    <property type="match status" value="1"/>
</dbReference>
<dbReference type="GO" id="GO:0032259">
    <property type="term" value="P:methylation"/>
    <property type="evidence" value="ECO:0007669"/>
    <property type="project" value="UniProtKB-KW"/>
</dbReference>
<proteinExistence type="predicted"/>
<protein>
    <submittedName>
        <fullName evidence="3">Ubiquinone/menaquinone biosynthesis C-methylase UbiE</fullName>
    </submittedName>
</protein>
<keyword evidence="3" id="KW-0830">Ubiquinone</keyword>
<feature type="domain" description="Methyltransferase type 11" evidence="2">
    <location>
        <begin position="70"/>
        <end position="168"/>
    </location>
</feature>
<keyword evidence="1" id="KW-0808">Transferase</keyword>
<dbReference type="RefSeq" id="WP_097183734.1">
    <property type="nucleotide sequence ID" value="NZ_OCNK01000002.1"/>
</dbReference>
<evidence type="ECO:0000313" key="4">
    <source>
        <dbReference type="Proteomes" id="UP000219482"/>
    </source>
</evidence>
<dbReference type="AlphaFoldDB" id="A0A286GUU8"/>
<keyword evidence="4" id="KW-1185">Reference proteome</keyword>
<evidence type="ECO:0000313" key="3">
    <source>
        <dbReference type="EMBL" id="SOD98784.1"/>
    </source>
</evidence>
<dbReference type="SUPFAM" id="SSF53335">
    <property type="entry name" value="S-adenosyl-L-methionine-dependent methyltransferases"/>
    <property type="match status" value="1"/>
</dbReference>
<reference evidence="4" key="1">
    <citation type="submission" date="2017-09" db="EMBL/GenBank/DDBJ databases">
        <authorList>
            <person name="Varghese N."/>
            <person name="Submissions S."/>
        </authorList>
    </citation>
    <scope>NUCLEOTIDE SEQUENCE [LARGE SCALE GENOMIC DNA]</scope>
    <source>
        <strain evidence="4">DSM 44270</strain>
    </source>
</reference>
<name>A0A286GUU8_9ACTN</name>
<dbReference type="InterPro" id="IPR029063">
    <property type="entry name" value="SAM-dependent_MTases_sf"/>
</dbReference>
<dbReference type="Proteomes" id="UP000219482">
    <property type="component" value="Unassembled WGS sequence"/>
</dbReference>
<sequence length="284" mass="30140">MGESHEEMLRHYEPGGLLPRIVAGLQALGKDLDSVTHEDLAPADEFHSAGRSATRALVELAKIPPGSRVLDVGSGLGGPARYLAATLGCDVTGIDLSPEFCGVANALSRMTRLSDRTRFQAGDALELPFVASSFDVVWTIQMQMNIRDKRRLYSGIARVLRPGGLFVCQEISAGNGEPIELPVPWASRPNQSHLADAESLRGLIRGAGLLERTWRDITADIVAARKAQQANAQASGASGSSAPPPPLGMHLVLGEQAAVKMSNSGRNTDAGRTVFIQGVFDKPG</sequence>
<evidence type="ECO:0000256" key="1">
    <source>
        <dbReference type="ARBA" id="ARBA00022679"/>
    </source>
</evidence>
<dbReference type="InterPro" id="IPR050447">
    <property type="entry name" value="Erg6_SMT_methyltransf"/>
</dbReference>
<keyword evidence="3" id="KW-0489">Methyltransferase</keyword>
<dbReference type="Gene3D" id="3.40.50.150">
    <property type="entry name" value="Vaccinia Virus protein VP39"/>
    <property type="match status" value="1"/>
</dbReference>
<dbReference type="InterPro" id="IPR013216">
    <property type="entry name" value="Methyltransf_11"/>
</dbReference>
<evidence type="ECO:0000259" key="2">
    <source>
        <dbReference type="Pfam" id="PF08241"/>
    </source>
</evidence>